<dbReference type="AlphaFoldDB" id="A0A024FWU5"/>
<evidence type="ECO:0000313" key="2">
    <source>
        <dbReference type="EMBL" id="CCI11580.1"/>
    </source>
</evidence>
<proteinExistence type="predicted"/>
<dbReference type="Proteomes" id="UP000053237">
    <property type="component" value="Unassembled WGS sequence"/>
</dbReference>
<feature type="chain" id="PRO_5001529129" evidence="1">
    <location>
        <begin position="25"/>
        <end position="126"/>
    </location>
</feature>
<accession>A0A024FWU5</accession>
<evidence type="ECO:0000256" key="1">
    <source>
        <dbReference type="SAM" id="SignalP"/>
    </source>
</evidence>
<sequence>MVRSTRGLLCLIIVATTVTHIAECGFRKLQSKFSPKRTSLQTCHTCLLKYACAKRLILMKKSISEVTITITYLIKGPSSFYYNVEVFALEGLSAEPWKLKIIYLPMKKKGKQKRTIRLRTLNSIYA</sequence>
<dbReference type="InParanoid" id="A0A024FWU5"/>
<reference evidence="2 3" key="1">
    <citation type="submission" date="2012-05" db="EMBL/GenBank/DDBJ databases">
        <title>Recombination and specialization in a pathogen metapopulation.</title>
        <authorList>
            <person name="Gardiner A."/>
            <person name="Kemen E."/>
            <person name="Schultz-Larsen T."/>
            <person name="MacLean D."/>
            <person name="Van Oosterhout C."/>
            <person name="Jones J.D.G."/>
        </authorList>
    </citation>
    <scope>NUCLEOTIDE SEQUENCE [LARGE SCALE GENOMIC DNA]</scope>
    <source>
        <strain evidence="2 3">Ac Nc2</strain>
    </source>
</reference>
<evidence type="ECO:0000313" key="3">
    <source>
        <dbReference type="Proteomes" id="UP000053237"/>
    </source>
</evidence>
<feature type="signal peptide" evidence="1">
    <location>
        <begin position="1"/>
        <end position="24"/>
    </location>
</feature>
<keyword evidence="3" id="KW-1185">Reference proteome</keyword>
<keyword evidence="1" id="KW-0732">Signal</keyword>
<name>A0A024FWU5_9STRA</name>
<gene>
    <name evidence="2" type="ORF">BN9_131450</name>
</gene>
<comment type="caution">
    <text evidence="2">The sequence shown here is derived from an EMBL/GenBank/DDBJ whole genome shotgun (WGS) entry which is preliminary data.</text>
</comment>
<dbReference type="EMBL" id="CAIX01001265">
    <property type="protein sequence ID" value="CCI11580.1"/>
    <property type="molecule type" value="Genomic_DNA"/>
</dbReference>
<protein>
    <submittedName>
        <fullName evidence="2">Uncharacterized protein</fullName>
    </submittedName>
</protein>
<organism evidence="2 3">
    <name type="scientific">Albugo candida</name>
    <dbReference type="NCBI Taxonomy" id="65357"/>
    <lineage>
        <taxon>Eukaryota</taxon>
        <taxon>Sar</taxon>
        <taxon>Stramenopiles</taxon>
        <taxon>Oomycota</taxon>
        <taxon>Peronosporomycetes</taxon>
        <taxon>Albuginales</taxon>
        <taxon>Albuginaceae</taxon>
        <taxon>Albugo</taxon>
    </lineage>
</organism>